<dbReference type="RefSeq" id="WP_132949459.1">
    <property type="nucleotide sequence ID" value="NZ_SLUL01000018.1"/>
</dbReference>
<proteinExistence type="predicted"/>
<protein>
    <submittedName>
        <fullName evidence="1">Uncharacterized protein</fullName>
    </submittedName>
</protein>
<dbReference type="EMBL" id="SLUL01000018">
    <property type="protein sequence ID" value="TCL45967.1"/>
    <property type="molecule type" value="Genomic_DNA"/>
</dbReference>
<comment type="caution">
    <text evidence="1">The sequence shown here is derived from an EMBL/GenBank/DDBJ whole genome shotgun (WGS) entry which is preliminary data.</text>
</comment>
<dbReference type="AlphaFoldDB" id="A0A4R1QAK9"/>
<sequence length="89" mass="10819">MEVLFELLGSLVEIFALFGMDGVMVKRRLKQLRKEQWFTSYYPKDKDTLKKMINDHEIRKHLIFTSEYKKLLNDPETQREFINLIMKHL</sequence>
<keyword evidence="2" id="KW-1185">Reference proteome</keyword>
<organism evidence="1 2">
    <name type="scientific">Thermolongibacillus altinsuensis</name>
    <dbReference type="NCBI Taxonomy" id="575256"/>
    <lineage>
        <taxon>Bacteria</taxon>
        <taxon>Bacillati</taxon>
        <taxon>Bacillota</taxon>
        <taxon>Bacilli</taxon>
        <taxon>Bacillales</taxon>
        <taxon>Anoxybacillaceae</taxon>
        <taxon>Thermolongibacillus</taxon>
    </lineage>
</organism>
<gene>
    <name evidence="1" type="ORF">EDD69_11855</name>
</gene>
<evidence type="ECO:0000313" key="2">
    <source>
        <dbReference type="Proteomes" id="UP000295658"/>
    </source>
</evidence>
<accession>A0A4R1QAK9</accession>
<evidence type="ECO:0000313" key="1">
    <source>
        <dbReference type="EMBL" id="TCL45967.1"/>
    </source>
</evidence>
<dbReference type="OrthoDB" id="9904130at2"/>
<reference evidence="1 2" key="1">
    <citation type="submission" date="2019-03" db="EMBL/GenBank/DDBJ databases">
        <title>Genomic Encyclopedia of Type Strains, Phase IV (KMG-IV): sequencing the most valuable type-strain genomes for metagenomic binning, comparative biology and taxonomic classification.</title>
        <authorList>
            <person name="Goeker M."/>
        </authorList>
    </citation>
    <scope>NUCLEOTIDE SEQUENCE [LARGE SCALE GENOMIC DNA]</scope>
    <source>
        <strain evidence="1 2">DSM 24979</strain>
    </source>
</reference>
<dbReference type="Proteomes" id="UP000295658">
    <property type="component" value="Unassembled WGS sequence"/>
</dbReference>
<name>A0A4R1QAK9_9BACL</name>